<dbReference type="InterPro" id="IPR003395">
    <property type="entry name" value="RecF/RecN/SMC_N"/>
</dbReference>
<evidence type="ECO:0000256" key="7">
    <source>
        <dbReference type="ARBA" id="ARBA00023204"/>
    </source>
</evidence>
<keyword evidence="13" id="KW-1185">Reference proteome</keyword>
<dbReference type="Gene3D" id="3.40.50.300">
    <property type="entry name" value="P-loop containing nucleotide triphosphate hydrolases"/>
    <property type="match status" value="2"/>
</dbReference>
<evidence type="ECO:0000256" key="1">
    <source>
        <dbReference type="ARBA" id="ARBA00003618"/>
    </source>
</evidence>
<dbReference type="EMBL" id="BAABJX010000001">
    <property type="protein sequence ID" value="GAA4819625.1"/>
    <property type="molecule type" value="Genomic_DNA"/>
</dbReference>
<dbReference type="NCBIfam" id="TIGR00634">
    <property type="entry name" value="recN"/>
    <property type="match status" value="1"/>
</dbReference>
<dbReference type="Proteomes" id="UP001500298">
    <property type="component" value="Unassembled WGS sequence"/>
</dbReference>
<gene>
    <name evidence="12" type="primary">recN</name>
    <name evidence="12" type="ORF">GCM10023331_00040</name>
</gene>
<dbReference type="CDD" id="cd03241">
    <property type="entry name" value="ABC_RecN"/>
    <property type="match status" value="1"/>
</dbReference>
<comment type="similarity">
    <text evidence="2 9">Belongs to the RecN family.</text>
</comment>
<dbReference type="PANTHER" id="PTHR11059">
    <property type="entry name" value="DNA REPAIR PROTEIN RECN"/>
    <property type="match status" value="1"/>
</dbReference>
<keyword evidence="5 9" id="KW-0227">DNA damage</keyword>
<protein>
    <recommendedName>
        <fullName evidence="3 9">DNA repair protein RecN</fullName>
    </recommendedName>
    <alternativeName>
        <fullName evidence="8 9">Recombination protein N</fullName>
    </alternativeName>
</protein>
<feature type="domain" description="RecF/RecN/SMC N-terminal" evidence="11">
    <location>
        <begin position="1"/>
        <end position="507"/>
    </location>
</feature>
<evidence type="ECO:0000256" key="6">
    <source>
        <dbReference type="ARBA" id="ARBA00022840"/>
    </source>
</evidence>
<feature type="coiled-coil region" evidence="10">
    <location>
        <begin position="148"/>
        <end position="236"/>
    </location>
</feature>
<keyword evidence="4" id="KW-0547">Nucleotide-binding</keyword>
<sequence length="551" mass="62281">MLKHLLIKNYALIEQTELSPSKGLNMVTGETGAGKSIMLGALGLLKGGRADSKVLFDESTKCVIEGSFLVKEYQMQEFFEEMELDYEEITILRREITPSGKSRAFINDTPVRLEVMRKVSERLMDIHSQHDTLQLGSNVYQLGLLDTYGQHQEELKRVEERYRAYRKAETAYRTLLEEHEQVKSDFEYHQHLLQELIDADLDGLDQEALEQELEKLENAEQIKASLNEALELLTRSEYSAESGMKTALSSLRTLASYSSVLGGLSERLDSCLIELNDLVFELEKEEGDLFFDEEQIATLKDRLDAIYSLQQKHRVQSLEELLAVRNDLQDKVDKVVGFDDALLEAEQEKKVALEAYMDEAEQLSAKRQEVIPTMSEALNGLLASLGMPEGKVVMQHHHMEPATNGIDEVSILFTANKGRAPQPLKEVASGGEFSRLMLSVKYILATKTALPTIIFDEIDTGISGEIAIKMGQIMREMSQKHQLITISHLPQIAALGDQHYYVYKDNSSEKTISRMRTLDDQERLQEIAQMIGGQNPSEMALNSARELIEAR</sequence>
<dbReference type="PANTHER" id="PTHR11059:SF0">
    <property type="entry name" value="DNA REPAIR PROTEIN RECN"/>
    <property type="match status" value="1"/>
</dbReference>
<keyword evidence="7 9" id="KW-0234">DNA repair</keyword>
<evidence type="ECO:0000313" key="12">
    <source>
        <dbReference type="EMBL" id="GAA4819625.1"/>
    </source>
</evidence>
<evidence type="ECO:0000256" key="10">
    <source>
        <dbReference type="SAM" id="Coils"/>
    </source>
</evidence>
<evidence type="ECO:0000256" key="2">
    <source>
        <dbReference type="ARBA" id="ARBA00009441"/>
    </source>
</evidence>
<accession>A0ABP9CX14</accession>
<evidence type="ECO:0000256" key="4">
    <source>
        <dbReference type="ARBA" id="ARBA00022741"/>
    </source>
</evidence>
<evidence type="ECO:0000256" key="8">
    <source>
        <dbReference type="ARBA" id="ARBA00033408"/>
    </source>
</evidence>
<dbReference type="InterPro" id="IPR004604">
    <property type="entry name" value="DNA_recomb/repair_RecN"/>
</dbReference>
<comment type="function">
    <text evidence="1 9">May be involved in recombinational repair of damaged DNA.</text>
</comment>
<dbReference type="SUPFAM" id="SSF52540">
    <property type="entry name" value="P-loop containing nucleoside triphosphate hydrolases"/>
    <property type="match status" value="1"/>
</dbReference>
<evidence type="ECO:0000313" key="13">
    <source>
        <dbReference type="Proteomes" id="UP001500298"/>
    </source>
</evidence>
<proteinExistence type="inferred from homology"/>
<reference evidence="13" key="1">
    <citation type="journal article" date="2019" name="Int. J. Syst. Evol. Microbiol.">
        <title>The Global Catalogue of Microorganisms (GCM) 10K type strain sequencing project: providing services to taxonomists for standard genome sequencing and annotation.</title>
        <authorList>
            <consortium name="The Broad Institute Genomics Platform"/>
            <consortium name="The Broad Institute Genome Sequencing Center for Infectious Disease"/>
            <person name="Wu L."/>
            <person name="Ma J."/>
        </authorList>
    </citation>
    <scope>NUCLEOTIDE SEQUENCE [LARGE SCALE GENOMIC DNA]</scope>
    <source>
        <strain evidence="13">JCM 18326</strain>
    </source>
</reference>
<dbReference type="Pfam" id="PF02463">
    <property type="entry name" value="SMC_N"/>
    <property type="match status" value="1"/>
</dbReference>
<evidence type="ECO:0000256" key="9">
    <source>
        <dbReference type="PIRNR" id="PIRNR003128"/>
    </source>
</evidence>
<evidence type="ECO:0000256" key="3">
    <source>
        <dbReference type="ARBA" id="ARBA00021315"/>
    </source>
</evidence>
<keyword evidence="10" id="KW-0175">Coiled coil</keyword>
<dbReference type="InterPro" id="IPR027417">
    <property type="entry name" value="P-loop_NTPase"/>
</dbReference>
<evidence type="ECO:0000256" key="5">
    <source>
        <dbReference type="ARBA" id="ARBA00022763"/>
    </source>
</evidence>
<organism evidence="12 13">
    <name type="scientific">Algivirga pacifica</name>
    <dbReference type="NCBI Taxonomy" id="1162670"/>
    <lineage>
        <taxon>Bacteria</taxon>
        <taxon>Pseudomonadati</taxon>
        <taxon>Bacteroidota</taxon>
        <taxon>Cytophagia</taxon>
        <taxon>Cytophagales</taxon>
        <taxon>Flammeovirgaceae</taxon>
        <taxon>Algivirga</taxon>
    </lineage>
</organism>
<name>A0ABP9CX14_9BACT</name>
<dbReference type="RefSeq" id="WP_345368353.1">
    <property type="nucleotide sequence ID" value="NZ_BAABJX010000001.1"/>
</dbReference>
<dbReference type="PIRSF" id="PIRSF003128">
    <property type="entry name" value="RecN"/>
    <property type="match status" value="1"/>
</dbReference>
<evidence type="ECO:0000259" key="11">
    <source>
        <dbReference type="Pfam" id="PF02463"/>
    </source>
</evidence>
<keyword evidence="6" id="KW-0067">ATP-binding</keyword>
<comment type="caution">
    <text evidence="12">The sequence shown here is derived from an EMBL/GenBank/DDBJ whole genome shotgun (WGS) entry which is preliminary data.</text>
</comment>